<evidence type="ECO:0000256" key="1">
    <source>
        <dbReference type="SAM" id="MobiDB-lite"/>
    </source>
</evidence>
<feature type="region of interest" description="Disordered" evidence="1">
    <location>
        <begin position="217"/>
        <end position="247"/>
    </location>
</feature>
<feature type="region of interest" description="Disordered" evidence="1">
    <location>
        <begin position="156"/>
        <end position="182"/>
    </location>
</feature>
<evidence type="ECO:0008006" key="4">
    <source>
        <dbReference type="Google" id="ProtNLM"/>
    </source>
</evidence>
<dbReference type="PANTHER" id="PTHR34222:SF100">
    <property type="entry name" value="CCHC-TYPE DOMAIN-CONTAINING PROTEIN"/>
    <property type="match status" value="1"/>
</dbReference>
<dbReference type="AlphaFoldDB" id="A0A8R7R8I2"/>
<dbReference type="PANTHER" id="PTHR34222">
    <property type="entry name" value="GAG_PRE-INTEGRS DOMAIN-CONTAINING PROTEIN"/>
    <property type="match status" value="1"/>
</dbReference>
<reference evidence="3" key="1">
    <citation type="journal article" date="2013" name="Nature">
        <title>Draft genome of the wheat A-genome progenitor Triticum urartu.</title>
        <authorList>
            <person name="Ling H.Q."/>
            <person name="Zhao S."/>
            <person name="Liu D."/>
            <person name="Wang J."/>
            <person name="Sun H."/>
            <person name="Zhang C."/>
            <person name="Fan H."/>
            <person name="Li D."/>
            <person name="Dong L."/>
            <person name="Tao Y."/>
            <person name="Gao C."/>
            <person name="Wu H."/>
            <person name="Li Y."/>
            <person name="Cui Y."/>
            <person name="Guo X."/>
            <person name="Zheng S."/>
            <person name="Wang B."/>
            <person name="Yu K."/>
            <person name="Liang Q."/>
            <person name="Yang W."/>
            <person name="Lou X."/>
            <person name="Chen J."/>
            <person name="Feng M."/>
            <person name="Jian J."/>
            <person name="Zhang X."/>
            <person name="Luo G."/>
            <person name="Jiang Y."/>
            <person name="Liu J."/>
            <person name="Wang Z."/>
            <person name="Sha Y."/>
            <person name="Zhang B."/>
            <person name="Wu H."/>
            <person name="Tang D."/>
            <person name="Shen Q."/>
            <person name="Xue P."/>
            <person name="Zou S."/>
            <person name="Wang X."/>
            <person name="Liu X."/>
            <person name="Wang F."/>
            <person name="Yang Y."/>
            <person name="An X."/>
            <person name="Dong Z."/>
            <person name="Zhang K."/>
            <person name="Zhang X."/>
            <person name="Luo M.C."/>
            <person name="Dvorak J."/>
            <person name="Tong Y."/>
            <person name="Wang J."/>
            <person name="Yang H."/>
            <person name="Li Z."/>
            <person name="Wang D."/>
            <person name="Zhang A."/>
            <person name="Wang J."/>
        </authorList>
    </citation>
    <scope>NUCLEOTIDE SEQUENCE</scope>
    <source>
        <strain evidence="3">cv. G1812</strain>
    </source>
</reference>
<accession>A0A8R7R8I2</accession>
<dbReference type="Proteomes" id="UP000015106">
    <property type="component" value="Chromosome 7"/>
</dbReference>
<dbReference type="EnsemblPlants" id="TuG1812G0700004615.01.T01">
    <property type="protein sequence ID" value="TuG1812G0700004615.01.T01"/>
    <property type="gene ID" value="TuG1812G0700004615.01"/>
</dbReference>
<organism evidence="2 3">
    <name type="scientific">Triticum urartu</name>
    <name type="common">Red wild einkorn</name>
    <name type="synonym">Crithodium urartu</name>
    <dbReference type="NCBI Taxonomy" id="4572"/>
    <lineage>
        <taxon>Eukaryota</taxon>
        <taxon>Viridiplantae</taxon>
        <taxon>Streptophyta</taxon>
        <taxon>Embryophyta</taxon>
        <taxon>Tracheophyta</taxon>
        <taxon>Spermatophyta</taxon>
        <taxon>Magnoliopsida</taxon>
        <taxon>Liliopsida</taxon>
        <taxon>Poales</taxon>
        <taxon>Poaceae</taxon>
        <taxon>BOP clade</taxon>
        <taxon>Pooideae</taxon>
        <taxon>Triticodae</taxon>
        <taxon>Triticeae</taxon>
        <taxon>Triticinae</taxon>
        <taxon>Triticum</taxon>
    </lineage>
</organism>
<sequence>MWKYFEQRYIQPSGALHFSLLQNLHNTQQQQDMSIEEAFTRITGQLCSMVPKSSVGCKSCVAKEEYEHRTLVFQFVMGLKQNFENIRLVQTRLHSLATTSTPSLHSVLAFPQRPSASRAAPSGAFCSHCKRTGHRPDNCFQLHPELLDEYRARRDLQRRAATKSQSRSLRPSTAAVTEPPAMSASVSALTQSASTSAHPWVLDSGASFHVTSDRSQLLSCQPAQDGASVQTADGSSEQEDHWNWPLP</sequence>
<feature type="compositionally biased region" description="Polar residues" evidence="1">
    <location>
        <begin position="217"/>
        <end position="235"/>
    </location>
</feature>
<name>A0A8R7R8I2_TRIUA</name>
<reference evidence="2" key="2">
    <citation type="submission" date="2018-03" db="EMBL/GenBank/DDBJ databases">
        <title>The Triticum urartu genome reveals the dynamic nature of wheat genome evolution.</title>
        <authorList>
            <person name="Ling H."/>
            <person name="Ma B."/>
            <person name="Shi X."/>
            <person name="Liu H."/>
            <person name="Dong L."/>
            <person name="Sun H."/>
            <person name="Cao Y."/>
            <person name="Gao Q."/>
            <person name="Zheng S."/>
            <person name="Li Y."/>
            <person name="Yu Y."/>
            <person name="Du H."/>
            <person name="Qi M."/>
            <person name="Li Y."/>
            <person name="Yu H."/>
            <person name="Cui Y."/>
            <person name="Wang N."/>
            <person name="Chen C."/>
            <person name="Wu H."/>
            <person name="Zhao Y."/>
            <person name="Zhang J."/>
            <person name="Li Y."/>
            <person name="Zhou W."/>
            <person name="Zhang B."/>
            <person name="Hu W."/>
            <person name="Eijk M."/>
            <person name="Tang J."/>
            <person name="Witsenboer H."/>
            <person name="Zhao S."/>
            <person name="Li Z."/>
            <person name="Zhang A."/>
            <person name="Wang D."/>
            <person name="Liang C."/>
        </authorList>
    </citation>
    <scope>NUCLEOTIDE SEQUENCE [LARGE SCALE GENOMIC DNA]</scope>
    <source>
        <strain evidence="2">cv. G1812</strain>
    </source>
</reference>
<feature type="compositionally biased region" description="Basic and acidic residues" evidence="1">
    <location>
        <begin position="238"/>
        <end position="247"/>
    </location>
</feature>
<protein>
    <recommendedName>
        <fullName evidence="4">Retrotransposon gag domain-containing protein</fullName>
    </recommendedName>
</protein>
<dbReference type="Gramene" id="TuG1812G0700004615.01.T01">
    <property type="protein sequence ID" value="TuG1812G0700004615.01.T01"/>
    <property type="gene ID" value="TuG1812G0700004615.01"/>
</dbReference>
<proteinExistence type="predicted"/>
<keyword evidence="3" id="KW-1185">Reference proteome</keyword>
<feature type="compositionally biased region" description="Polar residues" evidence="1">
    <location>
        <begin position="162"/>
        <end position="175"/>
    </location>
</feature>
<reference evidence="2" key="3">
    <citation type="submission" date="2022-06" db="UniProtKB">
        <authorList>
            <consortium name="EnsemblPlants"/>
        </authorList>
    </citation>
    <scope>IDENTIFICATION</scope>
</reference>
<evidence type="ECO:0000313" key="2">
    <source>
        <dbReference type="EnsemblPlants" id="TuG1812G0700004615.01.T01"/>
    </source>
</evidence>
<evidence type="ECO:0000313" key="3">
    <source>
        <dbReference type="Proteomes" id="UP000015106"/>
    </source>
</evidence>